<keyword evidence="2" id="KW-0808">Transferase</keyword>
<comment type="caution">
    <text evidence="2">The sequence shown here is derived from an EMBL/GenBank/DDBJ whole genome shotgun (WGS) entry which is preliminary data.</text>
</comment>
<organism evidence="2">
    <name type="scientific">mine drainage metagenome</name>
    <dbReference type="NCBI Taxonomy" id="410659"/>
    <lineage>
        <taxon>unclassified sequences</taxon>
        <taxon>metagenomes</taxon>
        <taxon>ecological metagenomes</taxon>
    </lineage>
</organism>
<reference evidence="2" key="2">
    <citation type="journal article" date="2014" name="ISME J.">
        <title>Microbial stratification in low pH oxic and suboxic macroscopic growths along an acid mine drainage.</title>
        <authorList>
            <person name="Mendez-Garcia C."/>
            <person name="Mesa V."/>
            <person name="Sprenger R.R."/>
            <person name="Richter M."/>
            <person name="Diez M.S."/>
            <person name="Solano J."/>
            <person name="Bargiela R."/>
            <person name="Golyshina O.V."/>
            <person name="Manteca A."/>
            <person name="Ramos J.L."/>
            <person name="Gallego J.R."/>
            <person name="Llorente I."/>
            <person name="Martins Dos Santos V.A."/>
            <person name="Jensen O.N."/>
            <person name="Pelaez A.I."/>
            <person name="Sanchez J."/>
            <person name="Ferrer M."/>
        </authorList>
    </citation>
    <scope>NUCLEOTIDE SEQUENCE</scope>
</reference>
<sequence length="251" mass="27702">MLTTAATIGFFTATILIPTILPSVASTAQSYTISEQSPSTLNFAIHNIGIILLLAPIGIILLCLDKEISIKDRAVLLGFALPTTFLFFLQIRWVVLAGIPLAILGAYGAVKLLDTKIARTTKQYLWIAILGATLMVAIIYLLQLGPSTTNYSILQAAQWMRNNTPNNATVLTLWSDGSLIEGWANRTSISDSMMAGQDMPQFAQFLFARSGNLSYLNHAGAQYLVIRDIYYEQYIGAFNYSEYWSIREEGN</sequence>
<dbReference type="GO" id="GO:0016740">
    <property type="term" value="F:transferase activity"/>
    <property type="evidence" value="ECO:0007669"/>
    <property type="project" value="UniProtKB-KW"/>
</dbReference>
<keyword evidence="1" id="KW-1133">Transmembrane helix</keyword>
<keyword evidence="1" id="KW-0812">Transmembrane</keyword>
<gene>
    <name evidence="2" type="ORF">B2A_11754</name>
</gene>
<protein>
    <submittedName>
        <fullName evidence="2">Oligosaccharyl transferase STT3 subunit</fullName>
    </submittedName>
</protein>
<reference evidence="2" key="1">
    <citation type="submission" date="2013-08" db="EMBL/GenBank/DDBJ databases">
        <authorList>
            <person name="Mendez C."/>
            <person name="Richter M."/>
            <person name="Ferrer M."/>
            <person name="Sanchez J."/>
        </authorList>
    </citation>
    <scope>NUCLEOTIDE SEQUENCE</scope>
</reference>
<accession>T0YXP1</accession>
<name>T0YXP1_9ZZZZ</name>
<feature type="transmembrane region" description="Helical" evidence="1">
    <location>
        <begin position="123"/>
        <end position="142"/>
    </location>
</feature>
<evidence type="ECO:0000256" key="1">
    <source>
        <dbReference type="SAM" id="Phobius"/>
    </source>
</evidence>
<feature type="transmembrane region" description="Helical" evidence="1">
    <location>
        <begin position="76"/>
        <end position="103"/>
    </location>
</feature>
<dbReference type="EMBL" id="AUZZ01008495">
    <property type="protein sequence ID" value="EQD37838.1"/>
    <property type="molecule type" value="Genomic_DNA"/>
</dbReference>
<feature type="non-terminal residue" evidence="2">
    <location>
        <position position="251"/>
    </location>
</feature>
<keyword evidence="1" id="KW-0472">Membrane</keyword>
<dbReference type="AlphaFoldDB" id="T0YXP1"/>
<dbReference type="Gene3D" id="3.40.50.12610">
    <property type="match status" value="1"/>
</dbReference>
<feature type="transmembrane region" description="Helical" evidence="1">
    <location>
        <begin position="44"/>
        <end position="64"/>
    </location>
</feature>
<evidence type="ECO:0000313" key="2">
    <source>
        <dbReference type="EMBL" id="EQD37838.1"/>
    </source>
</evidence>
<proteinExistence type="predicted"/>